<evidence type="ECO:0000313" key="4">
    <source>
        <dbReference type="Proteomes" id="UP001140949"/>
    </source>
</evidence>
<gene>
    <name evidence="2" type="ORF">M6B38_260960</name>
    <name evidence="3" type="ORF">M6B38_260965</name>
    <name evidence="1" type="ORF">M6B38_371220</name>
</gene>
<dbReference type="EMBL" id="JANAVB010002395">
    <property type="protein sequence ID" value="KAJ6851189.1"/>
    <property type="molecule type" value="Genomic_DNA"/>
</dbReference>
<reference evidence="1" key="1">
    <citation type="journal article" date="2023" name="GigaByte">
        <title>Genome assembly of the bearded iris, Iris pallida Lam.</title>
        <authorList>
            <person name="Bruccoleri R.E."/>
            <person name="Oakeley E.J."/>
            <person name="Faust A.M.E."/>
            <person name="Altorfer M."/>
            <person name="Dessus-Babus S."/>
            <person name="Burckhardt D."/>
            <person name="Oertli M."/>
            <person name="Naumann U."/>
            <person name="Petersen F."/>
            <person name="Wong J."/>
        </authorList>
    </citation>
    <scope>NUCLEOTIDE SEQUENCE</scope>
    <source>
        <strain evidence="1">GSM-AAB239-AS_SAM_17_03QT</strain>
    </source>
</reference>
<name>A0AAX6GEG0_IRIPA</name>
<organism evidence="1 4">
    <name type="scientific">Iris pallida</name>
    <name type="common">Sweet iris</name>
    <dbReference type="NCBI Taxonomy" id="29817"/>
    <lineage>
        <taxon>Eukaryota</taxon>
        <taxon>Viridiplantae</taxon>
        <taxon>Streptophyta</taxon>
        <taxon>Embryophyta</taxon>
        <taxon>Tracheophyta</taxon>
        <taxon>Spermatophyta</taxon>
        <taxon>Magnoliopsida</taxon>
        <taxon>Liliopsida</taxon>
        <taxon>Asparagales</taxon>
        <taxon>Iridaceae</taxon>
        <taxon>Iridoideae</taxon>
        <taxon>Irideae</taxon>
        <taxon>Iris</taxon>
    </lineage>
</organism>
<keyword evidence="1" id="KW-0675">Receptor</keyword>
<protein>
    <submittedName>
        <fullName evidence="1">Proline-rich receptor-like protein kinase PERK2</fullName>
    </submittedName>
</protein>
<keyword evidence="1" id="KW-0808">Transferase</keyword>
<dbReference type="EMBL" id="JANAVB010020752">
    <property type="protein sequence ID" value="KAJ6826675.1"/>
    <property type="molecule type" value="Genomic_DNA"/>
</dbReference>
<comment type="caution">
    <text evidence="1">The sequence shown here is derived from an EMBL/GenBank/DDBJ whole genome shotgun (WGS) entry which is preliminary data.</text>
</comment>
<sequence>METVGSGPIGSTAAAAEEGLVNKVASVTASGARTEEVARRRYLHCSAGGGLRRGLGDALGVARRRGTDAGGRNRQSAASTIAHWHAWSSGSRSEAEAAYGFPRHWAPEEALSGGEEPPWRLALAGVHAAMTQRVQGKTGLDGAELAHGKPSTMDAAELWVLGVPCQMDDGWSW</sequence>
<dbReference type="AlphaFoldDB" id="A0AAX6GEG0"/>
<dbReference type="Proteomes" id="UP001140949">
    <property type="component" value="Unassembled WGS sequence"/>
</dbReference>
<dbReference type="GO" id="GO:0016301">
    <property type="term" value="F:kinase activity"/>
    <property type="evidence" value="ECO:0007669"/>
    <property type="project" value="UniProtKB-KW"/>
</dbReference>
<keyword evidence="4" id="KW-1185">Reference proteome</keyword>
<evidence type="ECO:0000313" key="3">
    <source>
        <dbReference type="EMBL" id="KAJ6851190.1"/>
    </source>
</evidence>
<keyword evidence="1" id="KW-0418">Kinase</keyword>
<accession>A0AAX6GEG0</accession>
<evidence type="ECO:0000313" key="1">
    <source>
        <dbReference type="EMBL" id="KAJ6826675.1"/>
    </source>
</evidence>
<reference evidence="1" key="2">
    <citation type="submission" date="2023-04" db="EMBL/GenBank/DDBJ databases">
        <authorList>
            <person name="Bruccoleri R.E."/>
            <person name="Oakeley E.J."/>
            <person name="Faust A.-M."/>
            <person name="Dessus-Babus S."/>
            <person name="Altorfer M."/>
            <person name="Burckhardt D."/>
            <person name="Oertli M."/>
            <person name="Naumann U."/>
            <person name="Petersen F."/>
            <person name="Wong J."/>
        </authorList>
    </citation>
    <scope>NUCLEOTIDE SEQUENCE</scope>
    <source>
        <strain evidence="1">GSM-AAB239-AS_SAM_17_03QT</strain>
        <tissue evidence="1">Leaf</tissue>
    </source>
</reference>
<dbReference type="EMBL" id="JANAVB010002395">
    <property type="protein sequence ID" value="KAJ6851190.1"/>
    <property type="molecule type" value="Genomic_DNA"/>
</dbReference>
<evidence type="ECO:0000313" key="2">
    <source>
        <dbReference type="EMBL" id="KAJ6851189.1"/>
    </source>
</evidence>
<proteinExistence type="predicted"/>